<comment type="caution">
    <text evidence="14">The sequence shown here is derived from an EMBL/GenBank/DDBJ whole genome shotgun (WGS) entry which is preliminary data.</text>
</comment>
<evidence type="ECO:0000256" key="9">
    <source>
        <dbReference type="ARBA" id="ARBA00023209"/>
    </source>
</evidence>
<comment type="subcellular location">
    <subcellularLocation>
        <location evidence="1">Membrane</location>
        <topology evidence="1">Multi-pass membrane protein</topology>
    </subcellularLocation>
</comment>
<evidence type="ECO:0000256" key="1">
    <source>
        <dbReference type="ARBA" id="ARBA00004141"/>
    </source>
</evidence>
<dbReference type="InterPro" id="IPR000462">
    <property type="entry name" value="CDP-OH_P_trans"/>
</dbReference>
<dbReference type="GO" id="GO:0046474">
    <property type="term" value="P:glycerophospholipid biosynthetic process"/>
    <property type="evidence" value="ECO:0007669"/>
    <property type="project" value="TreeGrafter"/>
</dbReference>
<keyword evidence="3" id="KW-0444">Lipid biosynthesis</keyword>
<dbReference type="InterPro" id="IPR043130">
    <property type="entry name" value="CDP-OH_PTrfase_TM_dom"/>
</dbReference>
<accession>A0A7V3VT54</accession>
<dbReference type="InterPro" id="IPR004570">
    <property type="entry name" value="Phosphatidylglycerol_P_synth"/>
</dbReference>
<keyword evidence="9" id="KW-0594">Phospholipid biosynthesis</keyword>
<evidence type="ECO:0000256" key="8">
    <source>
        <dbReference type="ARBA" id="ARBA00023136"/>
    </source>
</evidence>
<evidence type="ECO:0000256" key="13">
    <source>
        <dbReference type="SAM" id="Phobius"/>
    </source>
</evidence>
<protein>
    <recommendedName>
        <fullName evidence="11">CDP-diacylglycerol--glycerol-3-phosphate 3-phosphatidyltransferase</fullName>
        <ecNumber evidence="11">2.7.8.5</ecNumber>
    </recommendedName>
</protein>
<evidence type="ECO:0000256" key="12">
    <source>
        <dbReference type="RuleBase" id="RU003750"/>
    </source>
</evidence>
<proteinExistence type="inferred from homology"/>
<keyword evidence="7" id="KW-0443">Lipid metabolism</keyword>
<feature type="transmembrane region" description="Helical" evidence="13">
    <location>
        <begin position="31"/>
        <end position="48"/>
    </location>
</feature>
<evidence type="ECO:0000256" key="6">
    <source>
        <dbReference type="ARBA" id="ARBA00022989"/>
    </source>
</evidence>
<dbReference type="PANTHER" id="PTHR14269">
    <property type="entry name" value="CDP-DIACYLGLYCEROL--GLYCEROL-3-PHOSPHATE 3-PHOSPHATIDYLTRANSFERASE-RELATED"/>
    <property type="match status" value="1"/>
</dbReference>
<sequence length="179" mass="19807">MRITTATKLTLLRILLVIPFMYTALNHGKEMAVAALIFFVAASVTDFLDGRAARSMNEVTTLGKFFDQMADKILVDAALLVFLQQGNVASWFVITIIARDSAVSGLRMIGAANGKVIAASWWGKFKTTFQMIFIILVLFYGITPVLGWTLNVIMMWIALIMTVVSGVEYFVKNKGVLED</sequence>
<feature type="transmembrane region" description="Helical" evidence="13">
    <location>
        <begin position="153"/>
        <end position="171"/>
    </location>
</feature>
<feature type="transmembrane region" description="Helical" evidence="13">
    <location>
        <begin position="9"/>
        <end position="25"/>
    </location>
</feature>
<dbReference type="NCBIfam" id="TIGR00560">
    <property type="entry name" value="pgsA"/>
    <property type="match status" value="1"/>
</dbReference>
<evidence type="ECO:0000256" key="4">
    <source>
        <dbReference type="ARBA" id="ARBA00022679"/>
    </source>
</evidence>
<keyword evidence="6 13" id="KW-1133">Transmembrane helix</keyword>
<evidence type="ECO:0000256" key="10">
    <source>
        <dbReference type="ARBA" id="ARBA00023264"/>
    </source>
</evidence>
<dbReference type="PIRSF" id="PIRSF000847">
    <property type="entry name" value="Phos_ph_gly_syn"/>
    <property type="match status" value="1"/>
</dbReference>
<dbReference type="InterPro" id="IPR050324">
    <property type="entry name" value="CDP-alcohol_PTase-I"/>
</dbReference>
<keyword evidence="5 13" id="KW-0812">Transmembrane</keyword>
<comment type="similarity">
    <text evidence="2 12">Belongs to the CDP-alcohol phosphatidyltransferase class-I family.</text>
</comment>
<keyword evidence="8 13" id="KW-0472">Membrane</keyword>
<dbReference type="EMBL" id="DTPE01000178">
    <property type="protein sequence ID" value="HGE75345.1"/>
    <property type="molecule type" value="Genomic_DNA"/>
</dbReference>
<keyword evidence="10" id="KW-1208">Phospholipid metabolism</keyword>
<name>A0A7V3VT54_9BACT</name>
<dbReference type="GO" id="GO:0016020">
    <property type="term" value="C:membrane"/>
    <property type="evidence" value="ECO:0007669"/>
    <property type="project" value="UniProtKB-SubCell"/>
</dbReference>
<feature type="transmembrane region" description="Helical" evidence="13">
    <location>
        <begin position="129"/>
        <end position="147"/>
    </location>
</feature>
<evidence type="ECO:0000313" key="14">
    <source>
        <dbReference type="EMBL" id="HGE75345.1"/>
    </source>
</evidence>
<dbReference type="PROSITE" id="PS00379">
    <property type="entry name" value="CDP_ALCOHOL_P_TRANSF"/>
    <property type="match status" value="1"/>
</dbReference>
<evidence type="ECO:0000256" key="11">
    <source>
        <dbReference type="NCBIfam" id="TIGR00560"/>
    </source>
</evidence>
<dbReference type="Pfam" id="PF01066">
    <property type="entry name" value="CDP-OH_P_transf"/>
    <property type="match status" value="1"/>
</dbReference>
<dbReference type="Gene3D" id="1.20.120.1760">
    <property type="match status" value="1"/>
</dbReference>
<evidence type="ECO:0000256" key="2">
    <source>
        <dbReference type="ARBA" id="ARBA00010441"/>
    </source>
</evidence>
<dbReference type="AlphaFoldDB" id="A0A7V3VT54"/>
<reference evidence="14" key="1">
    <citation type="journal article" date="2020" name="mSystems">
        <title>Genome- and Community-Level Interaction Insights into Carbon Utilization and Element Cycling Functions of Hydrothermarchaeota in Hydrothermal Sediment.</title>
        <authorList>
            <person name="Zhou Z."/>
            <person name="Liu Y."/>
            <person name="Xu W."/>
            <person name="Pan J."/>
            <person name="Luo Z.H."/>
            <person name="Li M."/>
        </authorList>
    </citation>
    <scope>NUCLEOTIDE SEQUENCE [LARGE SCALE GENOMIC DNA]</scope>
    <source>
        <strain evidence="14">SpSt-966</strain>
    </source>
</reference>
<evidence type="ECO:0000256" key="3">
    <source>
        <dbReference type="ARBA" id="ARBA00022516"/>
    </source>
</evidence>
<dbReference type="GO" id="GO:0008444">
    <property type="term" value="F:CDP-diacylglycerol-glycerol-3-phosphate 3-phosphatidyltransferase activity"/>
    <property type="evidence" value="ECO:0007669"/>
    <property type="project" value="UniProtKB-UniRule"/>
</dbReference>
<keyword evidence="4 12" id="KW-0808">Transferase</keyword>
<gene>
    <name evidence="14" type="primary">pgsA</name>
    <name evidence="14" type="ORF">ENX73_04390</name>
</gene>
<dbReference type="InterPro" id="IPR048254">
    <property type="entry name" value="CDP_ALCOHOL_P_TRANSF_CS"/>
</dbReference>
<evidence type="ECO:0000256" key="7">
    <source>
        <dbReference type="ARBA" id="ARBA00023098"/>
    </source>
</evidence>
<evidence type="ECO:0000256" key="5">
    <source>
        <dbReference type="ARBA" id="ARBA00022692"/>
    </source>
</evidence>
<dbReference type="PANTHER" id="PTHR14269:SF62">
    <property type="entry name" value="CDP-DIACYLGLYCEROL--GLYCEROL-3-PHOSPHATE 3-PHOSPHATIDYLTRANSFERASE 1, CHLOROPLASTIC"/>
    <property type="match status" value="1"/>
</dbReference>
<organism evidence="14">
    <name type="scientific">Mesoaciditoga lauensis</name>
    <dbReference type="NCBI Taxonomy" id="1495039"/>
    <lineage>
        <taxon>Bacteria</taxon>
        <taxon>Thermotogati</taxon>
        <taxon>Thermotogota</taxon>
        <taxon>Thermotogae</taxon>
        <taxon>Mesoaciditogales</taxon>
        <taxon>Mesoaciditogaceae</taxon>
        <taxon>Mesoaciditoga</taxon>
    </lineage>
</organism>
<dbReference type="EC" id="2.7.8.5" evidence="11"/>